<feature type="region of interest" description="Disordered" evidence="1">
    <location>
        <begin position="158"/>
        <end position="181"/>
    </location>
</feature>
<protein>
    <submittedName>
        <fullName evidence="2">Uncharacterized protein</fullName>
    </submittedName>
</protein>
<feature type="compositionally biased region" description="Low complexity" evidence="1">
    <location>
        <begin position="170"/>
        <end position="181"/>
    </location>
</feature>
<evidence type="ECO:0000256" key="1">
    <source>
        <dbReference type="SAM" id="MobiDB-lite"/>
    </source>
</evidence>
<dbReference type="Proteomes" id="UP000276215">
    <property type="component" value="Unassembled WGS sequence"/>
</dbReference>
<reference evidence="2 3" key="1">
    <citation type="journal article" date="2018" name="Nat. Ecol. Evol.">
        <title>Pezizomycetes genomes reveal the molecular basis of ectomycorrhizal truffle lifestyle.</title>
        <authorList>
            <person name="Murat C."/>
            <person name="Payen T."/>
            <person name="Noel B."/>
            <person name="Kuo A."/>
            <person name="Morin E."/>
            <person name="Chen J."/>
            <person name="Kohler A."/>
            <person name="Krizsan K."/>
            <person name="Balestrini R."/>
            <person name="Da Silva C."/>
            <person name="Montanini B."/>
            <person name="Hainaut M."/>
            <person name="Levati E."/>
            <person name="Barry K.W."/>
            <person name="Belfiori B."/>
            <person name="Cichocki N."/>
            <person name="Clum A."/>
            <person name="Dockter R.B."/>
            <person name="Fauchery L."/>
            <person name="Guy J."/>
            <person name="Iotti M."/>
            <person name="Le Tacon F."/>
            <person name="Lindquist E.A."/>
            <person name="Lipzen A."/>
            <person name="Malagnac F."/>
            <person name="Mello A."/>
            <person name="Molinier V."/>
            <person name="Miyauchi S."/>
            <person name="Poulain J."/>
            <person name="Riccioni C."/>
            <person name="Rubini A."/>
            <person name="Sitrit Y."/>
            <person name="Splivallo R."/>
            <person name="Traeger S."/>
            <person name="Wang M."/>
            <person name="Zifcakova L."/>
            <person name="Wipf D."/>
            <person name="Zambonelli A."/>
            <person name="Paolocci F."/>
            <person name="Nowrousian M."/>
            <person name="Ottonello S."/>
            <person name="Baldrian P."/>
            <person name="Spatafora J.W."/>
            <person name="Henrissat B."/>
            <person name="Nagy L.G."/>
            <person name="Aury J.M."/>
            <person name="Wincker P."/>
            <person name="Grigoriev I.V."/>
            <person name="Bonfante P."/>
            <person name="Martin F.M."/>
        </authorList>
    </citation>
    <scope>NUCLEOTIDE SEQUENCE [LARGE SCALE GENOMIC DNA]</scope>
    <source>
        <strain evidence="2 3">120613-1</strain>
    </source>
</reference>
<feature type="compositionally biased region" description="Polar residues" evidence="1">
    <location>
        <begin position="158"/>
        <end position="169"/>
    </location>
</feature>
<accession>A0A3N4J313</accession>
<keyword evidence="3" id="KW-1185">Reference proteome</keyword>
<name>A0A3N4J313_9PEZI</name>
<evidence type="ECO:0000313" key="2">
    <source>
        <dbReference type="EMBL" id="RPA91488.1"/>
    </source>
</evidence>
<proteinExistence type="predicted"/>
<organism evidence="2 3">
    <name type="scientific">Choiromyces venosus 120613-1</name>
    <dbReference type="NCBI Taxonomy" id="1336337"/>
    <lineage>
        <taxon>Eukaryota</taxon>
        <taxon>Fungi</taxon>
        <taxon>Dikarya</taxon>
        <taxon>Ascomycota</taxon>
        <taxon>Pezizomycotina</taxon>
        <taxon>Pezizomycetes</taxon>
        <taxon>Pezizales</taxon>
        <taxon>Tuberaceae</taxon>
        <taxon>Choiromyces</taxon>
    </lineage>
</organism>
<gene>
    <name evidence="2" type="ORF">L873DRAFT_1848231</name>
</gene>
<dbReference type="EMBL" id="ML120495">
    <property type="protein sequence ID" value="RPA91488.1"/>
    <property type="molecule type" value="Genomic_DNA"/>
</dbReference>
<evidence type="ECO:0000313" key="3">
    <source>
        <dbReference type="Proteomes" id="UP000276215"/>
    </source>
</evidence>
<sequence length="195" mass="21748">MQICLAKVQLQEEIYETVYTHIQEEKIWKSNSRCIIQKGGVSTAKGTYLRKKVKEVKEKVATIKCSIIIINGGIIPAKLLLPIPDLQKDSHTNDLESLKPLLDLLQAFYILNPPSTIPRISHIIDPAFFEDNCDNDTSEVEILTVEYWENGRYAMQGSGTCSSSEGNGLTTESDSDSSYTSVDSIARNADFVELD</sequence>
<dbReference type="AlphaFoldDB" id="A0A3N4J313"/>